<evidence type="ECO:0000256" key="1">
    <source>
        <dbReference type="SAM" id="MobiDB-lite"/>
    </source>
</evidence>
<accession>A0A375BWL2</accession>
<dbReference type="AlphaFoldDB" id="A0A375BWL2"/>
<feature type="compositionally biased region" description="Basic residues" evidence="1">
    <location>
        <begin position="187"/>
        <end position="208"/>
    </location>
</feature>
<feature type="compositionally biased region" description="Basic residues" evidence="1">
    <location>
        <begin position="414"/>
        <end position="435"/>
    </location>
</feature>
<dbReference type="EMBL" id="OFSQ01000027">
    <property type="protein sequence ID" value="SOY56733.1"/>
    <property type="molecule type" value="Genomic_DNA"/>
</dbReference>
<sequence>MERGRRQPDADAVAALPQGRHRDPRRHARQAAVPYPVRARPAGRRRQRPAAAARGRKRARRHHPRARLHAGRAELPLCQPAARRGGSAAVAAAQFLRAGDRRCRVHRRAADLPAVARQRRLQPLGSRPAPGHARAAAAGGRRAGRARAQARPRAGARHARGADRRHAQPRLPRAGAGAARRGLPGRAHGRGRPRRHPPRPPVHARRPGARAAGRLDRRLRSQCHAGPVLARCRLGREARAAQSRARLPGRQRRRRDAGAGRAAICARRQHDRPLRRAVGAGQQLRPGPRARAGRLLPALRRRRAGDRQVVLAAGHAARQRRPAAGPARRQAHHRYRARADGASRLQPAQPQPRALADLQLLLRQPGAVPCRRRLGLPLLGRPGAGAGRHQPAGGGAPGAGDGPLAEVRTGAARPHARRAGTRRRLHHAVARRARDRRQGAGRLSGGNDTSSPANAPYARPGGAGHVELRPSKENQP</sequence>
<organism evidence="2">
    <name type="scientific">Cupriavidus taiwanensis</name>
    <dbReference type="NCBI Taxonomy" id="164546"/>
    <lineage>
        <taxon>Bacteria</taxon>
        <taxon>Pseudomonadati</taxon>
        <taxon>Pseudomonadota</taxon>
        <taxon>Betaproteobacteria</taxon>
        <taxon>Burkholderiales</taxon>
        <taxon>Burkholderiaceae</taxon>
        <taxon>Cupriavidus</taxon>
    </lineage>
</organism>
<protein>
    <submittedName>
        <fullName evidence="2">Uncharacterized protein</fullName>
    </submittedName>
</protein>
<proteinExistence type="predicted"/>
<feature type="compositionally biased region" description="Basic and acidic residues" evidence="1">
    <location>
        <begin position="466"/>
        <end position="476"/>
    </location>
</feature>
<feature type="compositionally biased region" description="Gly residues" evidence="1">
    <location>
        <begin position="382"/>
        <end position="401"/>
    </location>
</feature>
<evidence type="ECO:0000313" key="2">
    <source>
        <dbReference type="EMBL" id="SOY56733.1"/>
    </source>
</evidence>
<feature type="compositionally biased region" description="Basic residues" evidence="1">
    <location>
        <begin position="142"/>
        <end position="159"/>
    </location>
</feature>
<feature type="compositionally biased region" description="Low complexity" evidence="1">
    <location>
        <begin position="169"/>
        <end position="186"/>
    </location>
</feature>
<feature type="region of interest" description="Disordered" evidence="1">
    <location>
        <begin position="314"/>
        <end position="333"/>
    </location>
</feature>
<feature type="compositionally biased region" description="Basic residues" evidence="1">
    <location>
        <begin position="41"/>
        <end position="70"/>
    </location>
</feature>
<feature type="compositionally biased region" description="Low complexity" evidence="1">
    <location>
        <begin position="127"/>
        <end position="141"/>
    </location>
</feature>
<feature type="region of interest" description="Disordered" evidence="1">
    <location>
        <begin position="381"/>
        <end position="476"/>
    </location>
</feature>
<feature type="compositionally biased region" description="Low complexity" evidence="1">
    <location>
        <begin position="314"/>
        <end position="328"/>
    </location>
</feature>
<comment type="caution">
    <text evidence="2">The sequence shown here is derived from an EMBL/GenBank/DDBJ whole genome shotgun (WGS) entry which is preliminary data.</text>
</comment>
<name>A0A375BWL2_9BURK</name>
<feature type="region of interest" description="Disordered" evidence="1">
    <location>
        <begin position="116"/>
        <end position="214"/>
    </location>
</feature>
<gene>
    <name evidence="2" type="ORF">CBM2587_A80023</name>
</gene>
<dbReference type="Proteomes" id="UP000256780">
    <property type="component" value="Chromosome CBM2587_a"/>
</dbReference>
<feature type="region of interest" description="Disordered" evidence="1">
    <location>
        <begin position="242"/>
        <end position="262"/>
    </location>
</feature>
<feature type="region of interest" description="Disordered" evidence="1">
    <location>
        <begin position="1"/>
        <end position="74"/>
    </location>
</feature>
<feature type="compositionally biased region" description="Low complexity" evidence="1">
    <location>
        <begin position="30"/>
        <end position="40"/>
    </location>
</feature>
<feature type="compositionally biased region" description="Low complexity" evidence="1">
    <location>
        <begin position="402"/>
        <end position="413"/>
    </location>
</feature>
<reference evidence="2" key="1">
    <citation type="submission" date="2018-01" db="EMBL/GenBank/DDBJ databases">
        <authorList>
            <person name="Clerissi C."/>
        </authorList>
    </citation>
    <scope>NUCLEOTIDE SEQUENCE</scope>
    <source>
        <strain evidence="2">Cupriavidus sp. LMG 19464</strain>
    </source>
</reference>